<evidence type="ECO:0000313" key="2">
    <source>
        <dbReference type="EMBL" id="PWN88206.1"/>
    </source>
</evidence>
<feature type="compositionally biased region" description="Polar residues" evidence="1">
    <location>
        <begin position="217"/>
        <end position="226"/>
    </location>
</feature>
<feature type="compositionally biased region" description="Basic residues" evidence="1">
    <location>
        <begin position="358"/>
        <end position="369"/>
    </location>
</feature>
<evidence type="ECO:0000313" key="3">
    <source>
        <dbReference type="Proteomes" id="UP000245768"/>
    </source>
</evidence>
<evidence type="ECO:0000256" key="1">
    <source>
        <dbReference type="SAM" id="MobiDB-lite"/>
    </source>
</evidence>
<reference evidence="2 3" key="1">
    <citation type="journal article" date="2018" name="Mol. Biol. Evol.">
        <title>Broad Genomic Sampling Reveals a Smut Pathogenic Ancestry of the Fungal Clade Ustilaginomycotina.</title>
        <authorList>
            <person name="Kijpornyongpan T."/>
            <person name="Mondo S.J."/>
            <person name="Barry K."/>
            <person name="Sandor L."/>
            <person name="Lee J."/>
            <person name="Lipzen A."/>
            <person name="Pangilinan J."/>
            <person name="LaButti K."/>
            <person name="Hainaut M."/>
            <person name="Henrissat B."/>
            <person name="Grigoriev I.V."/>
            <person name="Spatafora J.W."/>
            <person name="Aime M.C."/>
        </authorList>
    </citation>
    <scope>NUCLEOTIDE SEQUENCE [LARGE SCALE GENOMIC DNA]</scope>
    <source>
        <strain evidence="2 3">MCA 4198</strain>
    </source>
</reference>
<feature type="region of interest" description="Disordered" evidence="1">
    <location>
        <begin position="347"/>
        <end position="404"/>
    </location>
</feature>
<dbReference type="AlphaFoldDB" id="A0A316YGG2"/>
<keyword evidence="3" id="KW-1185">Reference proteome</keyword>
<proteinExistence type="predicted"/>
<dbReference type="Proteomes" id="UP000245768">
    <property type="component" value="Unassembled WGS sequence"/>
</dbReference>
<feature type="region of interest" description="Disordered" evidence="1">
    <location>
        <begin position="164"/>
        <end position="267"/>
    </location>
</feature>
<dbReference type="GeneID" id="37041994"/>
<organism evidence="2 3">
    <name type="scientific">Acaromyces ingoldii</name>
    <dbReference type="NCBI Taxonomy" id="215250"/>
    <lineage>
        <taxon>Eukaryota</taxon>
        <taxon>Fungi</taxon>
        <taxon>Dikarya</taxon>
        <taxon>Basidiomycota</taxon>
        <taxon>Ustilaginomycotina</taxon>
        <taxon>Exobasidiomycetes</taxon>
        <taxon>Exobasidiales</taxon>
        <taxon>Cryptobasidiaceae</taxon>
        <taxon>Acaromyces</taxon>
    </lineage>
</organism>
<dbReference type="RefSeq" id="XP_025375404.1">
    <property type="nucleotide sequence ID" value="XM_025520078.1"/>
</dbReference>
<feature type="compositionally biased region" description="Basic and acidic residues" evidence="1">
    <location>
        <begin position="370"/>
        <end position="387"/>
    </location>
</feature>
<feature type="compositionally biased region" description="Low complexity" evidence="1">
    <location>
        <begin position="228"/>
        <end position="267"/>
    </location>
</feature>
<accession>A0A316YGG2</accession>
<dbReference type="EMBL" id="KZ819638">
    <property type="protein sequence ID" value="PWN88206.1"/>
    <property type="molecule type" value="Genomic_DNA"/>
</dbReference>
<feature type="compositionally biased region" description="Basic and acidic residues" evidence="1">
    <location>
        <begin position="171"/>
        <end position="213"/>
    </location>
</feature>
<protein>
    <submittedName>
        <fullName evidence="2">Uncharacterized protein</fullName>
    </submittedName>
</protein>
<dbReference type="InParanoid" id="A0A316YGG2"/>
<dbReference type="OrthoDB" id="3358664at2759"/>
<name>A0A316YGG2_9BASI</name>
<sequence>MSKTAAMDRPAPPPAPSHAQFLLSQTRSSLAHLRTCGALDAATFAEVDRLLTGAVLKEETPSGAAATRAETEEENLGRRNAWLRDTLRDTSLLPTLVETALNIAIPGPILSDNQKEAIVDLVERSQSSIAEAVTNPKIQRKAQSGAYGTAKSSYIGIRKGLNAAGQSMSEMARRREEARLKAEEKKAEKEGKKSMKEELKREREAIIKQRQQDMLEGSSSSASLGTMATAASTDSSAARRASATSRPDLVTSPTALSSATASSRAPSLIPSQMELGIDPDEALMDVDGSALATVTCNRIPSAENNSVAATTQFSPWPGLLLSQTLVAISDEPIPPIRFGFGQIPEESSASSSLLDRTRTKKQPRMMMKTKIRDSNSSEKPDSSREVLRPLPPLNKARPPKVKPGVPFRVALPIQA</sequence>
<gene>
    <name evidence="2" type="ORF">FA10DRAFT_261628</name>
</gene>